<dbReference type="Pfam" id="PF03412">
    <property type="entry name" value="Peptidase_C39"/>
    <property type="match status" value="1"/>
</dbReference>
<evidence type="ECO:0000313" key="3">
    <source>
        <dbReference type="Proteomes" id="UP000248897"/>
    </source>
</evidence>
<dbReference type="Gene3D" id="3.90.70.10">
    <property type="entry name" value="Cysteine proteinases"/>
    <property type="match status" value="1"/>
</dbReference>
<evidence type="ECO:0000259" key="1">
    <source>
        <dbReference type="Pfam" id="PF03412"/>
    </source>
</evidence>
<feature type="domain" description="Peptidase C39" evidence="1">
    <location>
        <begin position="9"/>
        <end position="85"/>
    </location>
</feature>
<gene>
    <name evidence="2" type="ORF">NCTC12961_05024</name>
</gene>
<dbReference type="GO" id="GO:0008233">
    <property type="term" value="F:peptidase activity"/>
    <property type="evidence" value="ECO:0007669"/>
    <property type="project" value="InterPro"/>
</dbReference>
<organism evidence="2 3">
    <name type="scientific">Serratia plymuthica</name>
    <dbReference type="NCBI Taxonomy" id="82996"/>
    <lineage>
        <taxon>Bacteria</taxon>
        <taxon>Pseudomonadati</taxon>
        <taxon>Pseudomonadota</taxon>
        <taxon>Gammaproteobacteria</taxon>
        <taxon>Enterobacterales</taxon>
        <taxon>Yersiniaceae</taxon>
        <taxon>Serratia</taxon>
    </lineage>
</organism>
<protein>
    <submittedName>
        <fullName evidence="2">ABC-type bacteriocin/lantibiotic exporters, contain an N-terminal double-glycine peptidase domain</fullName>
    </submittedName>
</protein>
<dbReference type="GO" id="GO:0016020">
    <property type="term" value="C:membrane"/>
    <property type="evidence" value="ECO:0007669"/>
    <property type="project" value="InterPro"/>
</dbReference>
<accession>A0A2X4V1U8</accession>
<reference evidence="2 3" key="1">
    <citation type="submission" date="2018-06" db="EMBL/GenBank/DDBJ databases">
        <authorList>
            <consortium name="Pathogen Informatics"/>
            <person name="Doyle S."/>
        </authorList>
    </citation>
    <scope>NUCLEOTIDE SEQUENCE [LARGE SCALE GENOMIC DNA]</scope>
    <source>
        <strain evidence="2 3">NCTC12961</strain>
    </source>
</reference>
<dbReference type="GO" id="GO:0006508">
    <property type="term" value="P:proteolysis"/>
    <property type="evidence" value="ECO:0007669"/>
    <property type="project" value="InterPro"/>
</dbReference>
<proteinExistence type="predicted"/>
<dbReference type="GO" id="GO:0005524">
    <property type="term" value="F:ATP binding"/>
    <property type="evidence" value="ECO:0007669"/>
    <property type="project" value="InterPro"/>
</dbReference>
<name>A0A2X4V1U8_SERPL</name>
<sequence length="90" mass="9869">MYLWSIKPESSECGLACLAMVCGHYGKNIDLIALRQQFNLSARGTTLSGLSGIAEQLGLASRPLSLDIDELGALKMPCILHWSSTILWCW</sequence>
<dbReference type="EMBL" id="LS483469">
    <property type="protein sequence ID" value="SQI45123.1"/>
    <property type="molecule type" value="Genomic_DNA"/>
</dbReference>
<dbReference type="Proteomes" id="UP000248897">
    <property type="component" value="Chromosome 1"/>
</dbReference>
<dbReference type="InterPro" id="IPR005074">
    <property type="entry name" value="Peptidase_C39"/>
</dbReference>
<evidence type="ECO:0000313" key="2">
    <source>
        <dbReference type="EMBL" id="SQI45123.1"/>
    </source>
</evidence>
<dbReference type="AlphaFoldDB" id="A0A2X4V1U8"/>